<protein>
    <submittedName>
        <fullName evidence="2">Uncharacterized protein</fullName>
    </submittedName>
</protein>
<gene>
    <name evidence="2" type="ORF">L9F63_011844</name>
</gene>
<feature type="non-terminal residue" evidence="2">
    <location>
        <position position="65"/>
    </location>
</feature>
<keyword evidence="1" id="KW-1133">Transmembrane helix</keyword>
<evidence type="ECO:0000313" key="2">
    <source>
        <dbReference type="EMBL" id="KAJ9597323.1"/>
    </source>
</evidence>
<dbReference type="AlphaFoldDB" id="A0AAD8AGF4"/>
<keyword evidence="3" id="KW-1185">Reference proteome</keyword>
<keyword evidence="1" id="KW-0472">Membrane</keyword>
<reference evidence="2" key="2">
    <citation type="submission" date="2023-05" db="EMBL/GenBank/DDBJ databases">
        <authorList>
            <person name="Fouks B."/>
        </authorList>
    </citation>
    <scope>NUCLEOTIDE SEQUENCE</scope>
    <source>
        <strain evidence="2">Stay&amp;Tobe</strain>
        <tissue evidence="2">Testes</tissue>
    </source>
</reference>
<evidence type="ECO:0000313" key="3">
    <source>
        <dbReference type="Proteomes" id="UP001233999"/>
    </source>
</evidence>
<accession>A0AAD8AGF4</accession>
<sequence length="65" mass="7503">QRMQVCIIDNLPTNFWKTEFVSEGGVSLFKHDFICCGLIIVIIICSNVTAIEYQIAYISKNNKYR</sequence>
<dbReference type="EMBL" id="JASPKZ010001618">
    <property type="protein sequence ID" value="KAJ9597323.1"/>
    <property type="molecule type" value="Genomic_DNA"/>
</dbReference>
<dbReference type="Proteomes" id="UP001233999">
    <property type="component" value="Unassembled WGS sequence"/>
</dbReference>
<name>A0AAD8AGF4_DIPPU</name>
<feature type="transmembrane region" description="Helical" evidence="1">
    <location>
        <begin position="31"/>
        <end position="55"/>
    </location>
</feature>
<proteinExistence type="predicted"/>
<comment type="caution">
    <text evidence="2">The sequence shown here is derived from an EMBL/GenBank/DDBJ whole genome shotgun (WGS) entry which is preliminary data.</text>
</comment>
<feature type="non-terminal residue" evidence="2">
    <location>
        <position position="1"/>
    </location>
</feature>
<organism evidence="2 3">
    <name type="scientific">Diploptera punctata</name>
    <name type="common">Pacific beetle cockroach</name>
    <dbReference type="NCBI Taxonomy" id="6984"/>
    <lineage>
        <taxon>Eukaryota</taxon>
        <taxon>Metazoa</taxon>
        <taxon>Ecdysozoa</taxon>
        <taxon>Arthropoda</taxon>
        <taxon>Hexapoda</taxon>
        <taxon>Insecta</taxon>
        <taxon>Pterygota</taxon>
        <taxon>Neoptera</taxon>
        <taxon>Polyneoptera</taxon>
        <taxon>Dictyoptera</taxon>
        <taxon>Blattodea</taxon>
        <taxon>Blaberoidea</taxon>
        <taxon>Blaberidae</taxon>
        <taxon>Diplopterinae</taxon>
        <taxon>Diploptera</taxon>
    </lineage>
</organism>
<evidence type="ECO:0000256" key="1">
    <source>
        <dbReference type="SAM" id="Phobius"/>
    </source>
</evidence>
<keyword evidence="1" id="KW-0812">Transmembrane</keyword>
<reference evidence="2" key="1">
    <citation type="journal article" date="2023" name="IScience">
        <title>Live-bearing cockroach genome reveals convergent evolutionary mechanisms linked to viviparity in insects and beyond.</title>
        <authorList>
            <person name="Fouks B."/>
            <person name="Harrison M.C."/>
            <person name="Mikhailova A.A."/>
            <person name="Marchal E."/>
            <person name="English S."/>
            <person name="Carruthers M."/>
            <person name="Jennings E.C."/>
            <person name="Chiamaka E.L."/>
            <person name="Frigard R.A."/>
            <person name="Pippel M."/>
            <person name="Attardo G.M."/>
            <person name="Benoit J.B."/>
            <person name="Bornberg-Bauer E."/>
            <person name="Tobe S.S."/>
        </authorList>
    </citation>
    <scope>NUCLEOTIDE SEQUENCE</scope>
    <source>
        <strain evidence="2">Stay&amp;Tobe</strain>
    </source>
</reference>